<organism evidence="3 4">
    <name type="scientific">Saccharomyces kudriavzevii (strain ATCC MYA-4449 / AS 2.2408 / CBS 8840 / NBRC 1802 / NCYC 2889)</name>
    <name type="common">Yeast</name>
    <dbReference type="NCBI Taxonomy" id="226230"/>
    <lineage>
        <taxon>Eukaryota</taxon>
        <taxon>Fungi</taxon>
        <taxon>Dikarya</taxon>
        <taxon>Ascomycota</taxon>
        <taxon>Saccharomycotina</taxon>
        <taxon>Saccharomycetes</taxon>
        <taxon>Saccharomycetales</taxon>
        <taxon>Saccharomycetaceae</taxon>
        <taxon>Saccharomyces</taxon>
    </lineage>
</organism>
<evidence type="ECO:0000256" key="1">
    <source>
        <dbReference type="SAM" id="MobiDB-lite"/>
    </source>
</evidence>
<name>J5S085_SACK1</name>
<dbReference type="InterPro" id="IPR019180">
    <property type="entry name" value="Oxidoreductase-like_N"/>
</dbReference>
<dbReference type="AlphaFoldDB" id="J5S085"/>
<dbReference type="EMBL" id="AACI03000854">
    <property type="protein sequence ID" value="EJT43361.1"/>
    <property type="molecule type" value="Genomic_DNA"/>
</dbReference>
<evidence type="ECO:0000313" key="3">
    <source>
        <dbReference type="EMBL" id="EJT43361.1"/>
    </source>
</evidence>
<dbReference type="PANTHER" id="PTHR21193">
    <property type="entry name" value="OXIDOREDUCTASE-LIKE DOMAIN-CONTAINING PROTEIN 1"/>
    <property type="match status" value="1"/>
</dbReference>
<dbReference type="STRING" id="226230.J5S085"/>
<evidence type="ECO:0000259" key="2">
    <source>
        <dbReference type="Pfam" id="PF09791"/>
    </source>
</evidence>
<dbReference type="InterPro" id="IPR039251">
    <property type="entry name" value="OXLD1"/>
</dbReference>
<accession>J5S085</accession>
<protein>
    <submittedName>
        <fullName evidence="3">YPL107W-like protein</fullName>
    </submittedName>
</protein>
<sequence>MCKMLRSHGWSILNRLYPVRSFTRYSKVDMTFEGNTQDISTSAEERMSTVFGGRLKGEPPKSTSRVLTGGMRKIAGVQVPAKPQEPDNCCMSGCVNCVWEIYSEDLRDWKHRRKEAAEKIKGTQEMWPKNWNPPLGLLNMENVPVELKKKKQEIDGMTVEQPHNLSLIKGLFPKRKAPLPKSVLTAKKKNIALRHKHEQEGKGGNQSIDGLDSDEGWEDIPVYVKVFAEFESKKRLQKIHRQEELKKKTALV</sequence>
<dbReference type="Proteomes" id="UP000002753">
    <property type="component" value="Unassembled WGS sequence"/>
</dbReference>
<comment type="caution">
    <text evidence="3">The sequence shown here is derived from an EMBL/GenBank/DDBJ whole genome shotgun (WGS) entry which is preliminary data.</text>
</comment>
<keyword evidence="4" id="KW-1185">Reference proteome</keyword>
<gene>
    <name evidence="3" type="primary">YPL107W</name>
    <name evidence="3" type="ORF">SKUD_171005</name>
</gene>
<evidence type="ECO:0000313" key="4">
    <source>
        <dbReference type="Proteomes" id="UP000002753"/>
    </source>
</evidence>
<dbReference type="HOGENOM" id="CLU_062297_1_0_1"/>
<dbReference type="PANTHER" id="PTHR21193:SF3">
    <property type="entry name" value="OXIDOREDUCTASE-LIKE DOMAIN-CONTAINING PROTEIN 1"/>
    <property type="match status" value="1"/>
</dbReference>
<dbReference type="Pfam" id="PF09791">
    <property type="entry name" value="Oxidored-like"/>
    <property type="match status" value="1"/>
</dbReference>
<feature type="domain" description="Oxidoreductase-like" evidence="2">
    <location>
        <begin position="74"/>
        <end position="117"/>
    </location>
</feature>
<dbReference type="GO" id="GO:0005739">
    <property type="term" value="C:mitochondrion"/>
    <property type="evidence" value="ECO:0007669"/>
    <property type="project" value="TreeGrafter"/>
</dbReference>
<proteinExistence type="predicted"/>
<feature type="region of interest" description="Disordered" evidence="1">
    <location>
        <begin position="193"/>
        <end position="212"/>
    </location>
</feature>
<reference evidence="3 4" key="1">
    <citation type="journal article" date="2003" name="Science">
        <title>Finding functional features in Saccharomyces genomes by phylogenetic footprinting.</title>
        <authorList>
            <person name="Cliften P.F."/>
            <person name="Sudarsanam P."/>
            <person name="Desikan A."/>
            <person name="Fulton L."/>
            <person name="Fulton B."/>
            <person name="Majors J."/>
            <person name="Waterston R."/>
            <person name="Cohen B.A."/>
            <person name="Johnston M."/>
        </authorList>
    </citation>
    <scope>NUCLEOTIDE SEQUENCE [LARGE SCALE GENOMIC DNA]</scope>
    <source>
        <strain evidence="4">ATCC MYA-4449 / AS 2.2408 / CBS 8840 / NBRC 1802 / NCYC 2889</strain>
    </source>
</reference>
<reference evidence="4" key="2">
    <citation type="journal article" date="2011" name="G3 (Bethesda)">
        <title>The awesome power of yeast evolutionary genetics: New genome sequences and strain resources for the Saccharomyces sensu stricto genus.</title>
        <authorList>
            <person name="Scannell D.R."/>
            <person name="Zill O.A."/>
            <person name="Rokas A."/>
            <person name="Payen C."/>
            <person name="Dunham M.J."/>
            <person name="Eisen M.B."/>
            <person name="Rine J."/>
            <person name="Johnston M."/>
            <person name="Hittinger C.T."/>
        </authorList>
    </citation>
    <scope>GENOME REANNOTATION</scope>
    <source>
        <strain evidence="4">ATCC MYA-4449 / AS 2.2408 / CBS 8840 / NBRC 1802 / NCYC 2889</strain>
    </source>
</reference>